<protein>
    <submittedName>
        <fullName evidence="2">Uncharacterized protein</fullName>
    </submittedName>
</protein>
<dbReference type="EMBL" id="JAGFBV010000010">
    <property type="protein sequence ID" value="MBP4138056.1"/>
    <property type="molecule type" value="Genomic_DNA"/>
</dbReference>
<feature type="chain" id="PRO_5037762778" evidence="1">
    <location>
        <begin position="22"/>
        <end position="83"/>
    </location>
</feature>
<keyword evidence="3" id="KW-1185">Reference proteome</keyword>
<evidence type="ECO:0000313" key="2">
    <source>
        <dbReference type="EMBL" id="MBP4138056.1"/>
    </source>
</evidence>
<dbReference type="RefSeq" id="WP_210666059.1">
    <property type="nucleotide sequence ID" value="NZ_JAGFBV010000010.1"/>
</dbReference>
<keyword evidence="1" id="KW-0732">Signal</keyword>
<proteinExistence type="predicted"/>
<reference evidence="2 3" key="1">
    <citation type="submission" date="2021-03" db="EMBL/GenBank/DDBJ databases">
        <title>Flavobacterium Flabelliformis Sp. Nov. And Flavobacterium Geliluteum Sp. Nov., Two Novel Multidrug Resistant Psychrophilic Species Isolated From Antarctica.</title>
        <authorList>
            <person name="Kralova S."/>
            <person name="Busse H.J."/>
            <person name="Bezdicek M."/>
            <person name="Nykrynova M."/>
            <person name="Kroupova E."/>
            <person name="Krsek D."/>
            <person name="Sedlacek I."/>
        </authorList>
    </citation>
    <scope>NUCLEOTIDE SEQUENCE [LARGE SCALE GENOMIC DNA]</scope>
    <source>
        <strain evidence="2 3">P7388</strain>
    </source>
</reference>
<organism evidence="2 3">
    <name type="scientific">Flavobacterium geliluteum</name>
    <dbReference type="NCBI Taxonomy" id="2816120"/>
    <lineage>
        <taxon>Bacteria</taxon>
        <taxon>Pseudomonadati</taxon>
        <taxon>Bacteroidota</taxon>
        <taxon>Flavobacteriia</taxon>
        <taxon>Flavobacteriales</taxon>
        <taxon>Flavobacteriaceae</taxon>
        <taxon>Flavobacterium</taxon>
    </lineage>
</organism>
<dbReference type="Proteomes" id="UP000675047">
    <property type="component" value="Unassembled WGS sequence"/>
</dbReference>
<sequence length="83" mass="8604">MKKTALTIGLFSLVMVLTSFASPEVVTSTTPIMDAGINEGYTVVTRKLDVEKVGSKSTEVALKSLIAIEDNGGGSTGGGRKLD</sequence>
<evidence type="ECO:0000256" key="1">
    <source>
        <dbReference type="SAM" id="SignalP"/>
    </source>
</evidence>
<dbReference type="AlphaFoldDB" id="A0A941AXF9"/>
<accession>A0A941AXF9</accession>
<name>A0A941AXF9_9FLAO</name>
<gene>
    <name evidence="2" type="ORF">J3495_08120</name>
</gene>
<comment type="caution">
    <text evidence="2">The sequence shown here is derived from an EMBL/GenBank/DDBJ whole genome shotgun (WGS) entry which is preliminary data.</text>
</comment>
<evidence type="ECO:0000313" key="3">
    <source>
        <dbReference type="Proteomes" id="UP000675047"/>
    </source>
</evidence>
<feature type="signal peptide" evidence="1">
    <location>
        <begin position="1"/>
        <end position="21"/>
    </location>
</feature>